<dbReference type="Proteomes" id="UP000008694">
    <property type="component" value="Unassembled WGS sequence"/>
</dbReference>
<accession>D7L1S7</accession>
<dbReference type="EMBL" id="GL348715">
    <property type="protein sequence ID" value="EFH62173.1"/>
    <property type="molecule type" value="Genomic_DNA"/>
</dbReference>
<name>D7L1S7_ARALL</name>
<dbReference type="HOGENOM" id="CLU_2870634_0_0_1"/>
<proteinExistence type="predicted"/>
<sequence>MKVEGSFSSGHSNFQPWQKLALIHLSLPQIQISHLRRSRYPSFLHEALIPLGLGVLDLSHRHSW</sequence>
<organism evidence="2">
    <name type="scientific">Arabidopsis lyrata subsp. lyrata</name>
    <name type="common">Lyre-leaved rock-cress</name>
    <dbReference type="NCBI Taxonomy" id="81972"/>
    <lineage>
        <taxon>Eukaryota</taxon>
        <taxon>Viridiplantae</taxon>
        <taxon>Streptophyta</taxon>
        <taxon>Embryophyta</taxon>
        <taxon>Tracheophyta</taxon>
        <taxon>Spermatophyta</taxon>
        <taxon>Magnoliopsida</taxon>
        <taxon>eudicotyledons</taxon>
        <taxon>Gunneridae</taxon>
        <taxon>Pentapetalae</taxon>
        <taxon>rosids</taxon>
        <taxon>malvids</taxon>
        <taxon>Brassicales</taxon>
        <taxon>Brassicaceae</taxon>
        <taxon>Camelineae</taxon>
        <taxon>Arabidopsis</taxon>
    </lineage>
</organism>
<protein>
    <submittedName>
        <fullName evidence="1">Predicted protein</fullName>
    </submittedName>
</protein>
<evidence type="ECO:0000313" key="2">
    <source>
        <dbReference type="Proteomes" id="UP000008694"/>
    </source>
</evidence>
<dbReference type="Gramene" id="Al_scaffold_0003_3293">
    <property type="protein sequence ID" value="Al_scaffold_0003_3293"/>
    <property type="gene ID" value="Al_scaffold_0003_3293"/>
</dbReference>
<keyword evidence="2" id="KW-1185">Reference proteome</keyword>
<evidence type="ECO:0000313" key="1">
    <source>
        <dbReference type="EMBL" id="EFH62173.1"/>
    </source>
</evidence>
<gene>
    <name evidence="1" type="ORF">ARALYDRAFT_674096</name>
</gene>
<reference evidence="2" key="1">
    <citation type="journal article" date="2011" name="Nat. Genet.">
        <title>The Arabidopsis lyrata genome sequence and the basis of rapid genome size change.</title>
        <authorList>
            <person name="Hu T.T."/>
            <person name="Pattyn P."/>
            <person name="Bakker E.G."/>
            <person name="Cao J."/>
            <person name="Cheng J.-F."/>
            <person name="Clark R.M."/>
            <person name="Fahlgren N."/>
            <person name="Fawcett J.A."/>
            <person name="Grimwood J."/>
            <person name="Gundlach H."/>
            <person name="Haberer G."/>
            <person name="Hollister J.D."/>
            <person name="Ossowski S."/>
            <person name="Ottilar R.P."/>
            <person name="Salamov A.A."/>
            <person name="Schneeberger K."/>
            <person name="Spannagl M."/>
            <person name="Wang X."/>
            <person name="Yang L."/>
            <person name="Nasrallah M.E."/>
            <person name="Bergelson J."/>
            <person name="Carrington J.C."/>
            <person name="Gaut B.S."/>
            <person name="Schmutz J."/>
            <person name="Mayer K.F.X."/>
            <person name="Van de Peer Y."/>
            <person name="Grigoriev I.V."/>
            <person name="Nordborg M."/>
            <person name="Weigel D."/>
            <person name="Guo Y.-L."/>
        </authorList>
    </citation>
    <scope>NUCLEOTIDE SEQUENCE [LARGE SCALE GENOMIC DNA]</scope>
    <source>
        <strain evidence="2">cv. MN47</strain>
    </source>
</reference>
<dbReference type="AlphaFoldDB" id="D7L1S7"/>